<dbReference type="Proteomes" id="UP000237105">
    <property type="component" value="Unassembled WGS sequence"/>
</dbReference>
<dbReference type="Pfam" id="PF11715">
    <property type="entry name" value="Beta-prop_Nup120_160"/>
    <property type="match status" value="1"/>
</dbReference>
<dbReference type="InterPro" id="IPR035192">
    <property type="entry name" value="NUP160_hel_plant"/>
</dbReference>
<feature type="domain" description="NUP160 middle TPR" evidence="7">
    <location>
        <begin position="935"/>
        <end position="1185"/>
    </location>
</feature>
<feature type="domain" description="NUP160 helical" evidence="5">
    <location>
        <begin position="564"/>
        <end position="756"/>
    </location>
</feature>
<evidence type="ECO:0000259" key="4">
    <source>
        <dbReference type="Pfam" id="PF11715"/>
    </source>
</evidence>
<evidence type="ECO:0000259" key="7">
    <source>
        <dbReference type="Pfam" id="PF23354"/>
    </source>
</evidence>
<evidence type="ECO:0000259" key="5">
    <source>
        <dbReference type="Pfam" id="PF17238"/>
    </source>
</evidence>
<dbReference type="InterPro" id="IPR059141">
    <property type="entry name" value="Beta-prop_Nup120_160"/>
</dbReference>
<proteinExistence type="predicted"/>
<dbReference type="STRING" id="3476.A0A2P5AJ31"/>
<dbReference type="SUPFAM" id="SSF50978">
    <property type="entry name" value="WD40 repeat-like"/>
    <property type="match status" value="1"/>
</dbReference>
<evidence type="ECO:0000256" key="3">
    <source>
        <dbReference type="ARBA" id="ARBA00023242"/>
    </source>
</evidence>
<protein>
    <submittedName>
        <fullName evidence="8">Guanine nucleotide-binding protein, beta subunit</fullName>
    </submittedName>
</protein>
<sequence>MASRCTLAGVEVPILGSDSIKWIEVSIPSSSSSSSAAIAIADSDANLNAQTICAPLADDFASCSAIGDPPTYVIWRIHKSLPSVLELLELCADKEFPRIGLRIAFPDSLSASAFVCRNEVDVNSRNHPYVLYALTVSGIAYLLRIRNVSANKSSSILPSEDVIRVFDMCSYGPITSVAAVPSGCLIVGRSDGSVGCFQLGMLDPSAPASMHELRDDSGFGRLWGFVSRGRTVEAVQDLVVAKVCGKQLLFVLHSDGTLRVWDLSCRIKVFSHNMNHPMLAGKFLHRAALVRLWAGEADQDSSVVSLAILSRRSTDVSSEIVYLYSLHCSLGDRIVLLLDPSISTIPLEDGACIDVKVASDKIWVLKENGLVLQSLLHTNVNVPAEETSYYTLQEEFVADQLFQSPEYFSDDLLLLTHSVFSSAKDQSSSVISSIFLRRLLHPGVYHNIVLRATFLDYNRHWSDSDFQSLTADGLKKEILSLIEHEGVSENLLSIYCSWKNFCARYFHNWCKSNAPCGLLVESTAGSVGLIRKSSVSLFRCSEDIERFLYGSSADELGDLVSFGADLFDNKHEYGILADLLRCVISISQQLGKTASAIFYESLVSRPIFASEEIVPRVLKILETGYNSTIVTPSVPEFGTHVAWEKKLKDHKNFRKFSIDMLLSLHALCEKATTWSIVLNIVENYLKFLVPRKIIQNLDADPSLSINASILVQATSQIAKAMFESALDILLFLSYLVNNSGQIHLLPDDISKIHLELIPMIQEIVTEWLIIHFFTTMPSESAAIEDFSSQLSLLQIDNSASTRSWNEKLGKCDFPLAFVFLLNTQSSSRDSHLYSRYLPNLHDIIRSVRNFSSWIIWGKTGESSTLLSHATELALILLKNGQYDAVEYLLGMAEAHSHKEKTMESIQDTDGGWCILHHVLGCCLLAQAQRQLHGKLKERKVGEAVQCFFRASSVKDAAQALQSLPPEAGLPHLGFSVDISDAAWKLHYYQWAMQIFEQYNISEGACQFALAALEQVEEALSMKNEHSGGDLFDESATTIKGRLWANVFKFTLDLSHFYDAYCAIISNPDEESKHICLRRFIIVLYECSAIKILCGGQLPFIGLIDKIEQELAWKAVRSDILAKPNLYKLLYAFEMHRHNWRKAASYIYQYSSRLKTEADQRDYRHSSLDLQERLNGLSSAINALHLVHPAYAWIDLLFERPVPEEHYPSKKAKRTVEEEQGIDFQPKKWHCIDIEKIENEFVLTSAEYLLSLAQVKLKFNGIHESLPNLVDLLVQADLYDMAFTVILRFFKGSHLKRELERVFSVMSLKCCPDKVDSSWTGDDRQKHLLLLTSSKNEVAVCGSPNMSSAQELKGNSQWVTLERYLDKYKGFHARLPLIVAETLLRTDPQIELPLWLVTMFKDGRNERTWRMTGQESNPALLFRLYVDYGRYTEATNLLLEYIESYASMRPADVINRKRPFAVWFPYTAIQRLWCALEELISFGQMVEQCEKLKKLLHGALQRHLELLKVDSDDASAAA</sequence>
<dbReference type="GO" id="GO:0017056">
    <property type="term" value="F:structural constituent of nuclear pore"/>
    <property type="evidence" value="ECO:0007669"/>
    <property type="project" value="TreeGrafter"/>
</dbReference>
<keyword evidence="3" id="KW-0539">Nucleus</keyword>
<dbReference type="Pfam" id="PF23354">
    <property type="entry name" value="TPR_NUP160_120_M"/>
    <property type="match status" value="1"/>
</dbReference>
<dbReference type="PANTHER" id="PTHR21286:SF0">
    <property type="entry name" value="NUCLEAR PORE COMPLEX PROTEIN NUP160"/>
    <property type="match status" value="1"/>
</dbReference>
<evidence type="ECO:0000313" key="9">
    <source>
        <dbReference type="Proteomes" id="UP000237105"/>
    </source>
</evidence>
<dbReference type="Pfam" id="PF23347">
    <property type="entry name" value="TPR_Nup160_C"/>
    <property type="match status" value="1"/>
</dbReference>
<comment type="subcellular location">
    <subcellularLocation>
        <location evidence="1">Nucleus</location>
    </subcellularLocation>
</comment>
<dbReference type="OrthoDB" id="67716at2759"/>
<evidence type="ECO:0000256" key="1">
    <source>
        <dbReference type="ARBA" id="ARBA00004123"/>
    </source>
</evidence>
<dbReference type="InterPro" id="IPR056535">
    <property type="entry name" value="TPR_NUP160_M"/>
</dbReference>
<gene>
    <name evidence="8" type="ORF">PanWU01x14_327560</name>
</gene>
<feature type="domain" description="NUP160 C-terminal TPR" evidence="6">
    <location>
        <begin position="1233"/>
        <end position="1496"/>
    </location>
</feature>
<evidence type="ECO:0000259" key="6">
    <source>
        <dbReference type="Pfam" id="PF23347"/>
    </source>
</evidence>
<comment type="caution">
    <text evidence="8">The sequence shown here is derived from an EMBL/GenBank/DDBJ whole genome shotgun (WGS) entry which is preliminary data.</text>
</comment>
<keyword evidence="2" id="KW-0813">Transport</keyword>
<evidence type="ECO:0000256" key="2">
    <source>
        <dbReference type="ARBA" id="ARBA00022448"/>
    </source>
</evidence>
<dbReference type="InterPro" id="IPR021717">
    <property type="entry name" value="Nucleoporin_Nup160"/>
</dbReference>
<keyword evidence="9" id="KW-1185">Reference proteome</keyword>
<dbReference type="InterPro" id="IPR036322">
    <property type="entry name" value="WD40_repeat_dom_sf"/>
</dbReference>
<dbReference type="PANTHER" id="PTHR21286">
    <property type="entry name" value="NUCLEAR PORE COMPLEX PROTEIN NUP160"/>
    <property type="match status" value="1"/>
</dbReference>
<dbReference type="GO" id="GO:0005643">
    <property type="term" value="C:nuclear pore"/>
    <property type="evidence" value="ECO:0007669"/>
    <property type="project" value="TreeGrafter"/>
</dbReference>
<accession>A0A2P5AJ31</accession>
<dbReference type="Gene3D" id="2.130.10.10">
    <property type="entry name" value="YVTN repeat-like/Quinoprotein amine dehydrogenase"/>
    <property type="match status" value="1"/>
</dbReference>
<dbReference type="InterPro" id="IPR015943">
    <property type="entry name" value="WD40/YVTN_repeat-like_dom_sf"/>
</dbReference>
<feature type="domain" description="Nucleoporin Nup120/160 beta-propeller" evidence="4">
    <location>
        <begin position="72"/>
        <end position="545"/>
    </location>
</feature>
<dbReference type="EMBL" id="JXTB01000565">
    <property type="protein sequence ID" value="PON36533.1"/>
    <property type="molecule type" value="Genomic_DNA"/>
</dbReference>
<name>A0A2P5AJ31_PARAD</name>
<reference evidence="9" key="1">
    <citation type="submission" date="2016-06" db="EMBL/GenBank/DDBJ databases">
        <title>Parallel loss of symbiosis genes in relatives of nitrogen-fixing non-legume Parasponia.</title>
        <authorList>
            <person name="Van Velzen R."/>
            <person name="Holmer R."/>
            <person name="Bu F."/>
            <person name="Rutten L."/>
            <person name="Van Zeijl A."/>
            <person name="Liu W."/>
            <person name="Santuari L."/>
            <person name="Cao Q."/>
            <person name="Sharma T."/>
            <person name="Shen D."/>
            <person name="Roswanjaya Y."/>
            <person name="Wardhani T."/>
            <person name="Kalhor M.S."/>
            <person name="Jansen J."/>
            <person name="Van den Hoogen J."/>
            <person name="Gungor B."/>
            <person name="Hartog M."/>
            <person name="Hontelez J."/>
            <person name="Verver J."/>
            <person name="Yang W.-C."/>
            <person name="Schijlen E."/>
            <person name="Repin R."/>
            <person name="Schilthuizen M."/>
            <person name="Schranz E."/>
            <person name="Heidstra R."/>
            <person name="Miyata K."/>
            <person name="Fedorova E."/>
            <person name="Kohlen W."/>
            <person name="Bisseling T."/>
            <person name="Smit S."/>
            <person name="Geurts R."/>
        </authorList>
    </citation>
    <scope>NUCLEOTIDE SEQUENCE [LARGE SCALE GENOMIC DNA]</scope>
    <source>
        <strain evidence="9">cv. WU1-14</strain>
    </source>
</reference>
<dbReference type="Pfam" id="PF17238">
    <property type="entry name" value="NUP160_helical_2"/>
    <property type="match status" value="1"/>
</dbReference>
<evidence type="ECO:0000313" key="8">
    <source>
        <dbReference type="EMBL" id="PON36533.1"/>
    </source>
</evidence>
<organism evidence="8 9">
    <name type="scientific">Parasponia andersonii</name>
    <name type="common">Sponia andersonii</name>
    <dbReference type="NCBI Taxonomy" id="3476"/>
    <lineage>
        <taxon>Eukaryota</taxon>
        <taxon>Viridiplantae</taxon>
        <taxon>Streptophyta</taxon>
        <taxon>Embryophyta</taxon>
        <taxon>Tracheophyta</taxon>
        <taxon>Spermatophyta</taxon>
        <taxon>Magnoliopsida</taxon>
        <taxon>eudicotyledons</taxon>
        <taxon>Gunneridae</taxon>
        <taxon>Pentapetalae</taxon>
        <taxon>rosids</taxon>
        <taxon>fabids</taxon>
        <taxon>Rosales</taxon>
        <taxon>Cannabaceae</taxon>
        <taxon>Parasponia</taxon>
    </lineage>
</organism>
<dbReference type="InterPro" id="IPR056536">
    <property type="entry name" value="TPR_NUP160_C"/>
</dbReference>